<evidence type="ECO:0000256" key="4">
    <source>
        <dbReference type="RuleBase" id="RU361192"/>
    </source>
</evidence>
<dbReference type="Gene3D" id="3.20.20.80">
    <property type="entry name" value="Glycosidases"/>
    <property type="match status" value="1"/>
</dbReference>
<keyword evidence="3 4" id="KW-0326">Glycosidase</keyword>
<name>A0A7J4XIC6_9BACE</name>
<reference evidence="5 6" key="1">
    <citation type="journal article" date="2019" name="Nat. Med.">
        <title>A library of human gut bacterial isolates paired with longitudinal multiomics data enables mechanistic microbiome research.</title>
        <authorList>
            <person name="Poyet M."/>
            <person name="Groussin M."/>
            <person name="Gibbons S.M."/>
            <person name="Avila-Pacheco J."/>
            <person name="Jiang X."/>
            <person name="Kearney S.M."/>
            <person name="Perrotta A.R."/>
            <person name="Berdy B."/>
            <person name="Zhao S."/>
            <person name="Lieberman T.D."/>
            <person name="Swanson P.K."/>
            <person name="Smith M."/>
            <person name="Roesemann S."/>
            <person name="Alexander J.E."/>
            <person name="Rich S.A."/>
            <person name="Livny J."/>
            <person name="Vlamakis H."/>
            <person name="Clish C."/>
            <person name="Bullock K."/>
            <person name="Deik A."/>
            <person name="Scott J."/>
            <person name="Pierce K.A."/>
            <person name="Xavier R.J."/>
            <person name="Alm E.J."/>
        </authorList>
    </citation>
    <scope>NUCLEOTIDE SEQUENCE [LARGE SCALE GENOMIC DNA]</scope>
    <source>
        <strain evidence="5 6">BIOML-A10</strain>
    </source>
</reference>
<dbReference type="GO" id="GO:0031218">
    <property type="term" value="F:arabinogalactan endo-1,4-beta-galactosidase activity"/>
    <property type="evidence" value="ECO:0007669"/>
    <property type="project" value="UniProtKB-EC"/>
</dbReference>
<proteinExistence type="inferred from homology"/>
<dbReference type="GO" id="GO:0045490">
    <property type="term" value="P:pectin catabolic process"/>
    <property type="evidence" value="ECO:0007669"/>
    <property type="project" value="TreeGrafter"/>
</dbReference>
<dbReference type="EC" id="3.2.1.89" evidence="4"/>
<dbReference type="SUPFAM" id="SSF51445">
    <property type="entry name" value="(Trans)glycosidases"/>
    <property type="match status" value="1"/>
</dbReference>
<comment type="caution">
    <text evidence="5">The sequence shown here is derived from an EMBL/GenBank/DDBJ whole genome shotgun (WGS) entry which is preliminary data.</text>
</comment>
<gene>
    <name evidence="5" type="ORF">F3F73_11950</name>
</gene>
<accession>A0A7J4XIC6</accession>
<organism evidence="5 6">
    <name type="scientific">Bacteroides salyersiae</name>
    <dbReference type="NCBI Taxonomy" id="291644"/>
    <lineage>
        <taxon>Bacteria</taxon>
        <taxon>Pseudomonadati</taxon>
        <taxon>Bacteroidota</taxon>
        <taxon>Bacteroidia</taxon>
        <taxon>Bacteroidales</taxon>
        <taxon>Bacteroidaceae</taxon>
        <taxon>Bacteroides</taxon>
    </lineage>
</organism>
<dbReference type="PROSITE" id="PS51257">
    <property type="entry name" value="PROKAR_LIPOPROTEIN"/>
    <property type="match status" value="1"/>
</dbReference>
<dbReference type="GO" id="GO:0015926">
    <property type="term" value="F:glucosidase activity"/>
    <property type="evidence" value="ECO:0007669"/>
    <property type="project" value="InterPro"/>
</dbReference>
<comment type="similarity">
    <text evidence="1 4">Belongs to the glycosyl hydrolase 53 family.</text>
</comment>
<dbReference type="EMBL" id="VWMK01000011">
    <property type="protein sequence ID" value="KAA3764566.1"/>
    <property type="molecule type" value="Genomic_DNA"/>
</dbReference>
<evidence type="ECO:0000256" key="2">
    <source>
        <dbReference type="ARBA" id="ARBA00022801"/>
    </source>
</evidence>
<dbReference type="Pfam" id="PF07745">
    <property type="entry name" value="Glyco_hydro_53"/>
    <property type="match status" value="1"/>
</dbReference>
<dbReference type="InterPro" id="IPR013783">
    <property type="entry name" value="Ig-like_fold"/>
</dbReference>
<dbReference type="Proteomes" id="UP000422221">
    <property type="component" value="Unassembled WGS sequence"/>
</dbReference>
<dbReference type="InterPro" id="IPR017853">
    <property type="entry name" value="GH"/>
</dbReference>
<evidence type="ECO:0000313" key="6">
    <source>
        <dbReference type="Proteomes" id="UP000422221"/>
    </source>
</evidence>
<evidence type="ECO:0000256" key="3">
    <source>
        <dbReference type="ARBA" id="ARBA00023295"/>
    </source>
</evidence>
<dbReference type="PANTHER" id="PTHR34983">
    <property type="entry name" value="ARABINOGALACTAN ENDO-BETA-1,4-GALACTANASE A"/>
    <property type="match status" value="1"/>
</dbReference>
<dbReference type="InterPro" id="IPR011683">
    <property type="entry name" value="Glyco_hydro_53"/>
</dbReference>
<protein>
    <recommendedName>
        <fullName evidence="4">Arabinogalactan endo-beta-1,4-galactanase</fullName>
        <ecNumber evidence="4">3.2.1.89</ecNumber>
    </recommendedName>
</protein>
<evidence type="ECO:0000313" key="5">
    <source>
        <dbReference type="EMBL" id="KAA3764566.1"/>
    </source>
</evidence>
<dbReference type="RefSeq" id="WP_130058262.1">
    <property type="nucleotide sequence ID" value="NZ_RCXT01000003.1"/>
</dbReference>
<evidence type="ECO:0000256" key="1">
    <source>
        <dbReference type="ARBA" id="ARBA00010687"/>
    </source>
</evidence>
<sequence length="507" mass="58065">MKKKILGIYSIICIMLSLVLSVVSSCKDELLTNGESEHLTIPTTRSAPTPFPFMKGVDLSYANELENLGVKFYADSVQRDIYQLMQSHGANLARIRLWHNPTWTSYSTLDDAKKSISRAKDLGMYVLLDFHYSDTWTDPQQNYVPAAWLPVVDNLEVLSDSVYCYTYYTLVHLKKSNLLPDWVQIGNEINKNIMVRDTTELTPVNLKRNVRLLCAGIKAVRHFNEKNNTNIQTVLHVAMAPEESMAWVESLFRLEIERFDMFGLSYYPQWQGYTPKDLGVLTKNMKTKFDVKLLVAETGHIWTRQWNDTLINLMSKMGPGYPECPCPQLQKDFLIEVRNEVRNNGGAGVIVWEPEWVSTPNQTTLWGAGSNWENVAFFDFNNNLLKPGGVDFLSEDNVEVTFKVDMTNVDTSHGVYITGEFTKGDWDQWQFFPMKQEGNSSIYYFKTNLYPGQTGAYYYLNAADWEAKESIPESCQLKWGDRLYEITKSTSSMTISNVWSSCATITE</sequence>
<dbReference type="Gene3D" id="2.60.40.10">
    <property type="entry name" value="Immunoglobulins"/>
    <property type="match status" value="1"/>
</dbReference>
<comment type="catalytic activity">
    <reaction evidence="4">
        <text>The enzyme specifically hydrolyzes (1-&gt;4)-beta-D-galactosidic linkages in type I arabinogalactans.</text>
        <dbReference type="EC" id="3.2.1.89"/>
    </reaction>
</comment>
<keyword evidence="2 4" id="KW-0378">Hydrolase</keyword>
<dbReference type="PANTHER" id="PTHR34983:SF2">
    <property type="entry name" value="ENDO-BETA-1,4-GALACTANASE"/>
    <property type="match status" value="1"/>
</dbReference>
<dbReference type="AlphaFoldDB" id="A0A7J4XIC6"/>